<dbReference type="AlphaFoldDB" id="A0A9X3CHY1"/>
<evidence type="ECO:0000313" key="1">
    <source>
        <dbReference type="EMBL" id="MCW8336228.1"/>
    </source>
</evidence>
<name>A0A9X3CHY1_9VIBR</name>
<dbReference type="EMBL" id="JAKRRX010000196">
    <property type="protein sequence ID" value="MCW8336228.1"/>
    <property type="molecule type" value="Genomic_DNA"/>
</dbReference>
<keyword evidence="2" id="KW-1185">Reference proteome</keyword>
<sequence length="64" mass="7564">MNEQSINRFGRFDTLKSTVDRTKAKVFFERLEGSVIPPFKLNMRIDKYLQEFIFGQADVFLSEN</sequence>
<accession>A0A9X3CHY1</accession>
<dbReference type="Proteomes" id="UP001155586">
    <property type="component" value="Unassembled WGS sequence"/>
</dbReference>
<dbReference type="RefSeq" id="WP_265689292.1">
    <property type="nucleotide sequence ID" value="NZ_JAKRRX010000196.1"/>
</dbReference>
<protein>
    <submittedName>
        <fullName evidence="1">Uncharacterized protein</fullName>
    </submittedName>
</protein>
<gene>
    <name evidence="1" type="ORF">MD483_20670</name>
</gene>
<comment type="caution">
    <text evidence="1">The sequence shown here is derived from an EMBL/GenBank/DDBJ whole genome shotgun (WGS) entry which is preliminary data.</text>
</comment>
<proteinExistence type="predicted"/>
<reference evidence="1" key="1">
    <citation type="submission" date="2022-02" db="EMBL/GenBank/DDBJ databases">
        <title>Vibrio sp. nov., a new bacterium isolated from Bohai sea, China.</title>
        <authorList>
            <person name="Yuan Y."/>
        </authorList>
    </citation>
    <scope>NUCLEOTIDE SEQUENCE</scope>
    <source>
        <strain evidence="1">DBSS07</strain>
    </source>
</reference>
<evidence type="ECO:0000313" key="2">
    <source>
        <dbReference type="Proteomes" id="UP001155586"/>
    </source>
</evidence>
<organism evidence="1 2">
    <name type="scientific">Vibrio paucivorans</name>
    <dbReference type="NCBI Taxonomy" id="2829489"/>
    <lineage>
        <taxon>Bacteria</taxon>
        <taxon>Pseudomonadati</taxon>
        <taxon>Pseudomonadota</taxon>
        <taxon>Gammaproteobacteria</taxon>
        <taxon>Vibrionales</taxon>
        <taxon>Vibrionaceae</taxon>
        <taxon>Vibrio</taxon>
    </lineage>
</organism>